<dbReference type="EMBL" id="CP117884">
    <property type="protein sequence ID" value="WDF83606.1"/>
    <property type="molecule type" value="Genomic_DNA"/>
</dbReference>
<proteinExistence type="predicted"/>
<dbReference type="Proteomes" id="UP001220377">
    <property type="component" value="Chromosome"/>
</dbReference>
<reference evidence="1 2" key="1">
    <citation type="submission" date="2023-02" db="EMBL/GenBank/DDBJ databases">
        <title>Genome sequence of Lacticaseibacillus sp. KACC 23028.</title>
        <authorList>
            <person name="Kim S."/>
            <person name="Heo J."/>
            <person name="Kwon S.-W."/>
        </authorList>
    </citation>
    <scope>NUCLEOTIDE SEQUENCE [LARGE SCALE GENOMIC DNA]</scope>
    <source>
        <strain evidence="1 2">KACC 23028</strain>
    </source>
</reference>
<dbReference type="InterPro" id="IPR041242">
    <property type="entry name" value="HNHc_6"/>
</dbReference>
<evidence type="ECO:0000313" key="1">
    <source>
        <dbReference type="EMBL" id="WDF83606.1"/>
    </source>
</evidence>
<evidence type="ECO:0000313" key="2">
    <source>
        <dbReference type="Proteomes" id="UP001220377"/>
    </source>
</evidence>
<organism evidence="1 2">
    <name type="scientific">Lacticaseibacillus pabuli</name>
    <dbReference type="NCBI Taxonomy" id="3025672"/>
    <lineage>
        <taxon>Bacteria</taxon>
        <taxon>Bacillati</taxon>
        <taxon>Bacillota</taxon>
        <taxon>Bacilli</taxon>
        <taxon>Lactobacillales</taxon>
        <taxon>Lactobacillaceae</taxon>
        <taxon>Lacticaseibacillus</taxon>
    </lineage>
</organism>
<name>A0ABY7WUY8_9LACO</name>
<sequence length="234" mass="27258">MRLDGHIESVSGDKVTVQLDQTPDPLRLRQLAHGKQPSVSVDVEDGRHISPDQRKKTWAMIRDYADYTGYSPIEMEQWLKAYFMADTGAEYFSLSDTSMENAVAFLTYVIDFGFAHAIPWRTQTLDAIPSDYPLMMQCLKHRICIICGKRAEIDHEPPIGRGYDREHIDNRRFKFFPLCHAHHMVRHTKGIEWFMSFYHIKPVKLDDDTIISLKLNSRKQLNEFDKEASDEQTH</sequence>
<accession>A0ABY7WUY8</accession>
<protein>
    <submittedName>
        <fullName evidence="1">HNHc nuclease</fullName>
    </submittedName>
</protein>
<dbReference type="RefSeq" id="WP_274261871.1">
    <property type="nucleotide sequence ID" value="NZ_CP117884.1"/>
</dbReference>
<dbReference type="Pfam" id="PF16784">
    <property type="entry name" value="HNHc_6"/>
    <property type="match status" value="1"/>
</dbReference>
<keyword evidence="2" id="KW-1185">Reference proteome</keyword>
<gene>
    <name evidence="1" type="ORF">PQ472_05060</name>
</gene>